<dbReference type="AlphaFoldDB" id="A0A840AP45"/>
<proteinExistence type="predicted"/>
<dbReference type="InterPro" id="IPR024072">
    <property type="entry name" value="DHFR-like_dom_sf"/>
</dbReference>
<organism evidence="5 6">
    <name type="scientific">Kaistia hirudinis</name>
    <dbReference type="NCBI Taxonomy" id="1293440"/>
    <lineage>
        <taxon>Bacteria</taxon>
        <taxon>Pseudomonadati</taxon>
        <taxon>Pseudomonadota</taxon>
        <taxon>Alphaproteobacteria</taxon>
        <taxon>Hyphomicrobiales</taxon>
        <taxon>Kaistiaceae</taxon>
        <taxon>Kaistia</taxon>
    </lineage>
</organism>
<dbReference type="PANTHER" id="PTHR38011">
    <property type="entry name" value="DIHYDROFOLATE REDUCTASE FAMILY PROTEIN (AFU_ORTHOLOGUE AFUA_8G06820)"/>
    <property type="match status" value="1"/>
</dbReference>
<comment type="caution">
    <text evidence="5">The sequence shown here is derived from an EMBL/GenBank/DDBJ whole genome shotgun (WGS) entry which is preliminary data.</text>
</comment>
<dbReference type="GO" id="GO:0008703">
    <property type="term" value="F:5-amino-6-(5-phosphoribosylamino)uracil reductase activity"/>
    <property type="evidence" value="ECO:0007669"/>
    <property type="project" value="InterPro"/>
</dbReference>
<evidence type="ECO:0000313" key="6">
    <source>
        <dbReference type="Proteomes" id="UP000553963"/>
    </source>
</evidence>
<keyword evidence="6" id="KW-1185">Reference proteome</keyword>
<feature type="domain" description="Bacterial bifunctional deaminase-reductase C-terminal" evidence="4">
    <location>
        <begin position="3"/>
        <end position="205"/>
    </location>
</feature>
<dbReference type="Proteomes" id="UP000553963">
    <property type="component" value="Unassembled WGS sequence"/>
</dbReference>
<evidence type="ECO:0000259" key="4">
    <source>
        <dbReference type="Pfam" id="PF01872"/>
    </source>
</evidence>
<protein>
    <submittedName>
        <fullName evidence="5">Riboflavin biosynthesis pyrimidine reductase</fullName>
    </submittedName>
</protein>
<accession>A0A840AP45</accession>
<keyword evidence="2" id="KW-0521">NADP</keyword>
<evidence type="ECO:0000256" key="2">
    <source>
        <dbReference type="ARBA" id="ARBA00022857"/>
    </source>
</evidence>
<dbReference type="SUPFAM" id="SSF53597">
    <property type="entry name" value="Dihydrofolate reductase-like"/>
    <property type="match status" value="1"/>
</dbReference>
<name>A0A840AP45_9HYPH</name>
<dbReference type="InterPro" id="IPR002734">
    <property type="entry name" value="RibDG_C"/>
</dbReference>
<dbReference type="GO" id="GO:0009231">
    <property type="term" value="P:riboflavin biosynthetic process"/>
    <property type="evidence" value="ECO:0007669"/>
    <property type="project" value="InterPro"/>
</dbReference>
<dbReference type="Pfam" id="PF01872">
    <property type="entry name" value="RibD_C"/>
    <property type="match status" value="1"/>
</dbReference>
<dbReference type="InterPro" id="IPR050765">
    <property type="entry name" value="Riboflavin_Biosynth_HTPR"/>
</dbReference>
<evidence type="ECO:0000256" key="1">
    <source>
        <dbReference type="ARBA" id="ARBA00005104"/>
    </source>
</evidence>
<dbReference type="Gene3D" id="3.40.430.10">
    <property type="entry name" value="Dihydrofolate Reductase, subunit A"/>
    <property type="match status" value="1"/>
</dbReference>
<evidence type="ECO:0000256" key="3">
    <source>
        <dbReference type="ARBA" id="ARBA00023002"/>
    </source>
</evidence>
<evidence type="ECO:0000313" key="5">
    <source>
        <dbReference type="EMBL" id="MBB3931134.1"/>
    </source>
</evidence>
<dbReference type="PANTHER" id="PTHR38011:SF7">
    <property type="entry name" value="2,5-DIAMINO-6-RIBOSYLAMINO-4(3H)-PYRIMIDINONE 5'-PHOSPHATE REDUCTASE"/>
    <property type="match status" value="1"/>
</dbReference>
<reference evidence="5 6" key="1">
    <citation type="submission" date="2020-08" db="EMBL/GenBank/DDBJ databases">
        <title>Genomic Encyclopedia of Type Strains, Phase IV (KMG-IV): sequencing the most valuable type-strain genomes for metagenomic binning, comparative biology and taxonomic classification.</title>
        <authorList>
            <person name="Goeker M."/>
        </authorList>
    </citation>
    <scope>NUCLEOTIDE SEQUENCE [LARGE SCALE GENOMIC DNA]</scope>
    <source>
        <strain evidence="5 6">DSM 25966</strain>
    </source>
</reference>
<dbReference type="EMBL" id="JACIDS010000003">
    <property type="protein sequence ID" value="MBB3931134.1"/>
    <property type="molecule type" value="Genomic_DNA"/>
</dbReference>
<gene>
    <name evidence="5" type="ORF">GGR25_002184</name>
</gene>
<keyword evidence="3" id="KW-0560">Oxidoreductase</keyword>
<sequence length="234" mass="25367">MRPRVILHMMSSIDGRITPEGWPASADREEVYEAVHRELDADAWLVGRRTMAEFSQGAPRSASTDRLYPRQTWKAPAAGMGPYAVCLDRSGRLHLNRDRVNGDAVIAILTRAVDDDHLAELQRDGISYLFAGAAELDLVYAIRALRAEFGIERLLLEGGGATNGAFLGADLVDEISLLVLPIADGEPDRPTTLDGNPLGARGLALIAATPVARDIVHLRYHVLPRNDPATTAGD</sequence>
<comment type="pathway">
    <text evidence="1">Cofactor biosynthesis; riboflavin biosynthesis.</text>
</comment>
<dbReference type="RefSeq" id="WP_183398801.1">
    <property type="nucleotide sequence ID" value="NZ_JACIDS010000003.1"/>
</dbReference>